<dbReference type="RefSeq" id="XP_014678167.1">
    <property type="nucleotide sequence ID" value="XM_014822681.1"/>
</dbReference>
<evidence type="ECO:0000313" key="6">
    <source>
        <dbReference type="Proteomes" id="UP000695022"/>
    </source>
</evidence>
<accession>A0ABM1F146</accession>
<dbReference type="PROSITE" id="PS00478">
    <property type="entry name" value="LIM_DOMAIN_1"/>
    <property type="match status" value="1"/>
</dbReference>
<dbReference type="PROSITE" id="PS50023">
    <property type="entry name" value="LIM_DOMAIN_2"/>
    <property type="match status" value="1"/>
</dbReference>
<dbReference type="SMART" id="SM00132">
    <property type="entry name" value="LIM"/>
    <property type="match status" value="2"/>
</dbReference>
<protein>
    <submittedName>
        <fullName evidence="7">Testin-like</fullName>
    </submittedName>
</protein>
<dbReference type="Proteomes" id="UP000695022">
    <property type="component" value="Unplaced"/>
</dbReference>
<dbReference type="GeneID" id="106817977"/>
<evidence type="ECO:0000256" key="2">
    <source>
        <dbReference type="ARBA" id="ARBA00022833"/>
    </source>
</evidence>
<dbReference type="Pfam" id="PF00412">
    <property type="entry name" value="LIM"/>
    <property type="match status" value="2"/>
</dbReference>
<name>A0ABM1F146_PRICU</name>
<evidence type="ECO:0000256" key="3">
    <source>
        <dbReference type="ARBA" id="ARBA00023038"/>
    </source>
</evidence>
<keyword evidence="3 4" id="KW-0440">LIM domain</keyword>
<dbReference type="InterPro" id="IPR047120">
    <property type="entry name" value="Pk/Esn/Tes"/>
</dbReference>
<feature type="domain" description="LIM zinc-binding" evidence="5">
    <location>
        <begin position="3"/>
        <end position="63"/>
    </location>
</feature>
<proteinExistence type="predicted"/>
<gene>
    <name evidence="7" type="primary">LOC106817977</name>
</gene>
<evidence type="ECO:0000256" key="4">
    <source>
        <dbReference type="PROSITE-ProRule" id="PRU00125"/>
    </source>
</evidence>
<dbReference type="PANTHER" id="PTHR24211:SF22">
    <property type="entry name" value="TESTIN"/>
    <property type="match status" value="1"/>
</dbReference>
<evidence type="ECO:0000313" key="7">
    <source>
        <dbReference type="RefSeq" id="XP_014678167.1"/>
    </source>
</evidence>
<evidence type="ECO:0000256" key="1">
    <source>
        <dbReference type="ARBA" id="ARBA00022723"/>
    </source>
</evidence>
<dbReference type="SUPFAM" id="SSF57716">
    <property type="entry name" value="Glucocorticoid receptor-like (DNA-binding domain)"/>
    <property type="match status" value="2"/>
</dbReference>
<reference evidence="7" key="1">
    <citation type="submission" date="2025-08" db="UniProtKB">
        <authorList>
            <consortium name="RefSeq"/>
        </authorList>
    </citation>
    <scope>IDENTIFICATION</scope>
</reference>
<dbReference type="CDD" id="cd09341">
    <property type="entry name" value="LIM2_Testin_like"/>
    <property type="match status" value="1"/>
</dbReference>
<dbReference type="Gene3D" id="2.10.110.10">
    <property type="entry name" value="Cysteine Rich Protein"/>
    <property type="match status" value="2"/>
</dbReference>
<sequence length="131" mass="14991">MKPRCAACDELIFAREYTQAEDQNWHIKHFCCWNCDTPLGGQHYVAKDSKPYCLGCYENILAKSCLTCGKKIPANVQRLSHKDMHWHATATCFACSACKQSLLEKQFMVKQGLIFCSVKCKREMLKHVTPV</sequence>
<dbReference type="PANTHER" id="PTHR24211">
    <property type="entry name" value="LIM DOMAIN-CONTAINING PROTEIN"/>
    <property type="match status" value="1"/>
</dbReference>
<keyword evidence="6" id="KW-1185">Reference proteome</keyword>
<keyword evidence="2 4" id="KW-0862">Zinc</keyword>
<evidence type="ECO:0000259" key="5">
    <source>
        <dbReference type="PROSITE" id="PS50023"/>
    </source>
</evidence>
<dbReference type="InterPro" id="IPR001781">
    <property type="entry name" value="Znf_LIM"/>
</dbReference>
<organism evidence="6 7">
    <name type="scientific">Priapulus caudatus</name>
    <name type="common">Priapulid worm</name>
    <dbReference type="NCBI Taxonomy" id="37621"/>
    <lineage>
        <taxon>Eukaryota</taxon>
        <taxon>Metazoa</taxon>
        <taxon>Ecdysozoa</taxon>
        <taxon>Scalidophora</taxon>
        <taxon>Priapulida</taxon>
        <taxon>Priapulimorpha</taxon>
        <taxon>Priapulimorphida</taxon>
        <taxon>Priapulidae</taxon>
        <taxon>Priapulus</taxon>
    </lineage>
</organism>
<keyword evidence="1 4" id="KW-0479">Metal-binding</keyword>